<evidence type="ECO:0000313" key="2">
    <source>
        <dbReference type="Proteomes" id="UP000288102"/>
    </source>
</evidence>
<keyword evidence="2" id="KW-1185">Reference proteome</keyword>
<sequence length="109" mass="12507">MEYKNYSYTDKSSIELLLQTNDNEQIISAIIGAVNGIDDWEWLQKLCLNYINHSDYWVSKTAISSLGDVARIHHKLEKEKVVSHLKKIVNEKLLGSVNSAIEDIDLFIK</sequence>
<reference evidence="2" key="1">
    <citation type="journal article" date="2019" name="Syst. Appl. Microbiol.">
        <title>Flavobacterium circumlabens sp. nov. and Flavobacterium cupreum sp. nov., two psychrotrophic species isolated from Antarctic environmental samples.</title>
        <authorList>
            <person name="Kralova S."/>
            <person name="Busse H.-J."/>
            <person name="Svec P."/>
            <person name="Maslanova I."/>
            <person name="Stankova E."/>
            <person name="Bartak M."/>
            <person name="Sedlacek I."/>
        </authorList>
    </citation>
    <scope>NUCLEOTIDE SEQUENCE [LARGE SCALE GENOMIC DNA]</scope>
    <source>
        <strain evidence="2">CCM 8825</strain>
    </source>
</reference>
<gene>
    <name evidence="1" type="ORF">D0817_05175</name>
</gene>
<proteinExistence type="predicted"/>
<evidence type="ECO:0000313" key="1">
    <source>
        <dbReference type="EMBL" id="RUT71274.1"/>
    </source>
</evidence>
<dbReference type="Proteomes" id="UP000288102">
    <property type="component" value="Unassembled WGS sequence"/>
</dbReference>
<protein>
    <recommendedName>
        <fullName evidence="3">HEAT repeat domain-containing protein</fullName>
    </recommendedName>
</protein>
<organism evidence="1 2">
    <name type="scientific">Flavobacterium cupreum</name>
    <dbReference type="NCBI Taxonomy" id="2133766"/>
    <lineage>
        <taxon>Bacteria</taxon>
        <taxon>Pseudomonadati</taxon>
        <taxon>Bacteroidota</taxon>
        <taxon>Flavobacteriia</taxon>
        <taxon>Flavobacteriales</taxon>
        <taxon>Flavobacteriaceae</taxon>
        <taxon>Flavobacterium</taxon>
    </lineage>
</organism>
<dbReference type="CDD" id="cd20694">
    <property type="entry name" value="CdiI_Ct-like"/>
    <property type="match status" value="1"/>
</dbReference>
<comment type="caution">
    <text evidence="1">The sequence shown here is derived from an EMBL/GenBank/DDBJ whole genome shotgun (WGS) entry which is preliminary data.</text>
</comment>
<name>A0A434AAA4_9FLAO</name>
<dbReference type="EMBL" id="QWDM01000003">
    <property type="protein sequence ID" value="RUT71274.1"/>
    <property type="molecule type" value="Genomic_DNA"/>
</dbReference>
<dbReference type="OrthoDB" id="1454357at2"/>
<dbReference type="RefSeq" id="WP_127337331.1">
    <property type="nucleotide sequence ID" value="NZ_QWDM01000003.1"/>
</dbReference>
<evidence type="ECO:0008006" key="3">
    <source>
        <dbReference type="Google" id="ProtNLM"/>
    </source>
</evidence>
<dbReference type="AlphaFoldDB" id="A0A434AAA4"/>
<accession>A0A434AAA4</accession>
<dbReference type="InterPro" id="IPR049796">
    <property type="entry name" value="CdiI_Ct-like"/>
</dbReference>